<feature type="transmembrane region" description="Helical" evidence="6">
    <location>
        <begin position="94"/>
        <end position="113"/>
    </location>
</feature>
<feature type="transmembrane region" description="Helical" evidence="6">
    <location>
        <begin position="295"/>
        <end position="318"/>
    </location>
</feature>
<dbReference type="PANTHER" id="PTHR45649">
    <property type="entry name" value="AMINO-ACID PERMEASE BAT1"/>
    <property type="match status" value="1"/>
</dbReference>
<reference evidence="7 8" key="1">
    <citation type="submission" date="2016-04" db="EMBL/GenBank/DDBJ databases">
        <title>A degradative enzymes factory behind the ericoid mycorrhizal symbiosis.</title>
        <authorList>
            <consortium name="DOE Joint Genome Institute"/>
            <person name="Martino E."/>
            <person name="Morin E."/>
            <person name="Grelet G."/>
            <person name="Kuo A."/>
            <person name="Kohler A."/>
            <person name="Daghino S."/>
            <person name="Barry K."/>
            <person name="Choi C."/>
            <person name="Cichocki N."/>
            <person name="Clum A."/>
            <person name="Copeland A."/>
            <person name="Hainaut M."/>
            <person name="Haridas S."/>
            <person name="Labutti K."/>
            <person name="Lindquist E."/>
            <person name="Lipzen A."/>
            <person name="Khouja H.-R."/>
            <person name="Murat C."/>
            <person name="Ohm R."/>
            <person name="Olson A."/>
            <person name="Spatafora J."/>
            <person name="Veneault-Fourrey C."/>
            <person name="Henrissat B."/>
            <person name="Grigoriev I."/>
            <person name="Martin F."/>
            <person name="Perotto S."/>
        </authorList>
    </citation>
    <scope>NUCLEOTIDE SEQUENCE [LARGE SCALE GENOMIC DNA]</scope>
    <source>
        <strain evidence="7 8">F</strain>
    </source>
</reference>
<name>A0A2J6QUN2_HYAVF</name>
<feature type="transmembrane region" description="Helical" evidence="6">
    <location>
        <begin position="351"/>
        <end position="375"/>
    </location>
</feature>
<feature type="transmembrane region" description="Helical" evidence="6">
    <location>
        <begin position="396"/>
        <end position="414"/>
    </location>
</feature>
<feature type="transmembrane region" description="Helical" evidence="6">
    <location>
        <begin position="255"/>
        <end position="274"/>
    </location>
</feature>
<keyword evidence="2" id="KW-0813">Transport</keyword>
<sequence length="533" mass="58033">MTSTDSKDVDLSVEMAALDTEQGDKLEVTDGPVPAASMGTAYDQRDMQVMGKLQELRRNFRFISILGFACTLMSTWELVLASTAFSLMNGGSAGLIWTFVIVVAGYSFVFASLSEMASMAPTSGGQYHWVSEFAPRRFQRFMSYMTGWVCVWGWLAGIAGVCFFTAQLLEALVILNHPNFVPQPYHATLLIIAIAAFSIIFNTFLARKLPLVEAILLLIHICGFFAILIPLWVLAPRANAKEVFTTFNNGGGWNSQGTSALVGILTAVISLTGSDSAAHMSEETKDAGVVLPRSIMWSIVVNGSLGFVMLVTFCFTLGDLDSILASPTGSPLVQVFYNTTDSYGGANTMTAIIIITLIASAISTIATCSRQLWAFARDKGLPFSGVLAHVYHGWDIPLNAIFMSFVVTAILSLINLGSTVAIQAVSSLSASLLLTSYMVSISTLLLRRLTGPNLPPRRWTLGKWGAPINIIALCFLSVFWIFSFFPPTAVVTTQTMNWNALMFAIIVIVATVYYLFKARFEYVGPVMLVKRDS</sequence>
<keyword evidence="3 6" id="KW-0812">Transmembrane</keyword>
<keyword evidence="5 6" id="KW-0472">Membrane</keyword>
<dbReference type="InterPro" id="IPR002293">
    <property type="entry name" value="AA/rel_permease1"/>
</dbReference>
<comment type="subcellular location">
    <subcellularLocation>
        <location evidence="1">Membrane</location>
        <topology evidence="1">Multi-pass membrane protein</topology>
    </subcellularLocation>
</comment>
<evidence type="ECO:0000256" key="6">
    <source>
        <dbReference type="SAM" id="Phobius"/>
    </source>
</evidence>
<accession>A0A2J6QUN2</accession>
<feature type="transmembrane region" description="Helical" evidence="6">
    <location>
        <begin position="420"/>
        <end position="446"/>
    </location>
</feature>
<dbReference type="GO" id="GO:0016020">
    <property type="term" value="C:membrane"/>
    <property type="evidence" value="ECO:0007669"/>
    <property type="project" value="UniProtKB-SubCell"/>
</dbReference>
<feature type="transmembrane region" description="Helical" evidence="6">
    <location>
        <begin position="214"/>
        <end position="235"/>
    </location>
</feature>
<evidence type="ECO:0000256" key="1">
    <source>
        <dbReference type="ARBA" id="ARBA00004141"/>
    </source>
</evidence>
<dbReference type="Gene3D" id="1.20.1740.10">
    <property type="entry name" value="Amino acid/polyamine transporter I"/>
    <property type="match status" value="1"/>
</dbReference>
<dbReference type="OrthoDB" id="3257095at2759"/>
<evidence type="ECO:0000256" key="5">
    <source>
        <dbReference type="ARBA" id="ARBA00023136"/>
    </source>
</evidence>
<feature type="transmembrane region" description="Helical" evidence="6">
    <location>
        <begin position="145"/>
        <end position="166"/>
    </location>
</feature>
<feature type="transmembrane region" description="Helical" evidence="6">
    <location>
        <begin position="186"/>
        <end position="205"/>
    </location>
</feature>
<evidence type="ECO:0000256" key="4">
    <source>
        <dbReference type="ARBA" id="ARBA00022989"/>
    </source>
</evidence>
<dbReference type="EMBL" id="KZ613970">
    <property type="protein sequence ID" value="PMD29970.1"/>
    <property type="molecule type" value="Genomic_DNA"/>
</dbReference>
<keyword evidence="8" id="KW-1185">Reference proteome</keyword>
<organism evidence="7 8">
    <name type="scientific">Hyaloscypha variabilis (strain UAMH 11265 / GT02V1 / F)</name>
    <name type="common">Meliniomyces variabilis</name>
    <dbReference type="NCBI Taxonomy" id="1149755"/>
    <lineage>
        <taxon>Eukaryota</taxon>
        <taxon>Fungi</taxon>
        <taxon>Dikarya</taxon>
        <taxon>Ascomycota</taxon>
        <taxon>Pezizomycotina</taxon>
        <taxon>Leotiomycetes</taxon>
        <taxon>Helotiales</taxon>
        <taxon>Hyaloscyphaceae</taxon>
        <taxon>Hyaloscypha</taxon>
        <taxon>Hyaloscypha variabilis</taxon>
    </lineage>
</organism>
<feature type="transmembrane region" description="Helical" evidence="6">
    <location>
        <begin position="497"/>
        <end position="516"/>
    </location>
</feature>
<evidence type="ECO:0000313" key="7">
    <source>
        <dbReference type="EMBL" id="PMD29970.1"/>
    </source>
</evidence>
<feature type="transmembrane region" description="Helical" evidence="6">
    <location>
        <begin position="466"/>
        <end position="485"/>
    </location>
</feature>
<dbReference type="GO" id="GO:0022857">
    <property type="term" value="F:transmembrane transporter activity"/>
    <property type="evidence" value="ECO:0007669"/>
    <property type="project" value="InterPro"/>
</dbReference>
<dbReference type="PANTHER" id="PTHR45649:SF41">
    <property type="entry name" value="TRANSPORTER, PUTATIVE (EUROFUNG)-RELATED"/>
    <property type="match status" value="1"/>
</dbReference>
<dbReference type="AlphaFoldDB" id="A0A2J6QUN2"/>
<dbReference type="Pfam" id="PF13520">
    <property type="entry name" value="AA_permease_2"/>
    <property type="match status" value="1"/>
</dbReference>
<evidence type="ECO:0000313" key="8">
    <source>
        <dbReference type="Proteomes" id="UP000235786"/>
    </source>
</evidence>
<dbReference type="PIRSF" id="PIRSF006060">
    <property type="entry name" value="AA_transporter"/>
    <property type="match status" value="1"/>
</dbReference>
<keyword evidence="4 6" id="KW-1133">Transmembrane helix</keyword>
<feature type="transmembrane region" description="Helical" evidence="6">
    <location>
        <begin position="62"/>
        <end position="88"/>
    </location>
</feature>
<protein>
    <submittedName>
        <fullName evidence="7">Amino acid permease</fullName>
    </submittedName>
</protein>
<gene>
    <name evidence="7" type="ORF">L207DRAFT_642062</name>
</gene>
<dbReference type="Proteomes" id="UP000235786">
    <property type="component" value="Unassembled WGS sequence"/>
</dbReference>
<proteinExistence type="predicted"/>
<dbReference type="STRING" id="1149755.A0A2J6QUN2"/>
<evidence type="ECO:0000256" key="3">
    <source>
        <dbReference type="ARBA" id="ARBA00022692"/>
    </source>
</evidence>
<evidence type="ECO:0000256" key="2">
    <source>
        <dbReference type="ARBA" id="ARBA00022448"/>
    </source>
</evidence>